<evidence type="ECO:0000256" key="1">
    <source>
        <dbReference type="SAM" id="Phobius"/>
    </source>
</evidence>
<sequence length="40" mass="4405">MWLTAYFLVWPAISLVVLTVLVVSLGRDLRAARASGQSMI</sequence>
<keyword evidence="1" id="KW-1133">Transmembrane helix</keyword>
<feature type="transmembrane region" description="Helical" evidence="1">
    <location>
        <begin position="6"/>
        <end position="25"/>
    </location>
</feature>
<keyword evidence="3" id="KW-1185">Reference proteome</keyword>
<dbReference type="NCBIfam" id="NF038354">
    <property type="entry name" value="trnsprt_adja_43"/>
    <property type="match status" value="1"/>
</dbReference>
<organism evidence="2 3">
    <name type="scientific">Pseudomonas fontis</name>
    <dbReference type="NCBI Taxonomy" id="2942633"/>
    <lineage>
        <taxon>Bacteria</taxon>
        <taxon>Pseudomonadati</taxon>
        <taxon>Pseudomonadota</taxon>
        <taxon>Gammaproteobacteria</taxon>
        <taxon>Pseudomonadales</taxon>
        <taxon>Pseudomonadaceae</taxon>
        <taxon>Pseudomonas</taxon>
    </lineage>
</organism>
<accession>A0ABT5NZ51</accession>
<protein>
    <submittedName>
        <fullName evidence="2">Transporter small subunit</fullName>
    </submittedName>
</protein>
<dbReference type="RefSeq" id="WP_273913762.1">
    <property type="nucleotide sequence ID" value="NZ_JAMDGX010000102.1"/>
</dbReference>
<proteinExistence type="predicted"/>
<dbReference type="EMBL" id="JAMDGY010000087">
    <property type="protein sequence ID" value="MDD0993379.1"/>
    <property type="molecule type" value="Genomic_DNA"/>
</dbReference>
<evidence type="ECO:0000313" key="3">
    <source>
        <dbReference type="Proteomes" id="UP001148203"/>
    </source>
</evidence>
<name>A0ABT5NZ51_9PSED</name>
<reference evidence="2 3" key="1">
    <citation type="submission" date="2022-05" db="EMBL/GenBank/DDBJ databases">
        <title>Novel Pseudomonas spp. Isolated from a Rainbow Trout Aquaculture Facility.</title>
        <authorList>
            <person name="Testerman T."/>
            <person name="Graf J."/>
        </authorList>
    </citation>
    <scope>NUCLEOTIDE SEQUENCE [LARGE SCALE GENOMIC DNA]</scope>
    <source>
        <strain evidence="2 3">ID681</strain>
    </source>
</reference>
<keyword evidence="1" id="KW-0812">Transmembrane</keyword>
<dbReference type="Proteomes" id="UP001148203">
    <property type="component" value="Unassembled WGS sequence"/>
</dbReference>
<keyword evidence="1" id="KW-0472">Membrane</keyword>
<comment type="caution">
    <text evidence="2">The sequence shown here is derived from an EMBL/GenBank/DDBJ whole genome shotgun (WGS) entry which is preliminary data.</text>
</comment>
<gene>
    <name evidence="2" type="ORF">M5G11_22905</name>
</gene>
<evidence type="ECO:0000313" key="2">
    <source>
        <dbReference type="EMBL" id="MDD0993379.1"/>
    </source>
</evidence>
<dbReference type="InterPro" id="IPR049820">
    <property type="entry name" value="Trnsprt_adja_ssu-like"/>
</dbReference>